<dbReference type="Pfam" id="PF08439">
    <property type="entry name" value="Peptidase_M3_N"/>
    <property type="match status" value="1"/>
</dbReference>
<comment type="similarity">
    <text evidence="6">Belongs to the peptidase M3B family.</text>
</comment>
<dbReference type="InterPro" id="IPR001567">
    <property type="entry name" value="Pept_M3A_M3B_dom"/>
</dbReference>
<evidence type="ECO:0000313" key="10">
    <source>
        <dbReference type="Proteomes" id="UP000595897"/>
    </source>
</evidence>
<dbReference type="InterPro" id="IPR013647">
    <property type="entry name" value="OligopepF_N_dom"/>
</dbReference>
<dbReference type="NCBIfam" id="TIGR00181">
    <property type="entry name" value="pepF"/>
    <property type="match status" value="1"/>
</dbReference>
<comment type="function">
    <text evidence="6">Has oligopeptidase activity and degrades a variety of small bioactive peptides.</text>
</comment>
<dbReference type="EMBL" id="AP024169">
    <property type="protein sequence ID" value="BCN31386.1"/>
    <property type="molecule type" value="Genomic_DNA"/>
</dbReference>
<dbReference type="GO" id="GO:0004222">
    <property type="term" value="F:metalloendopeptidase activity"/>
    <property type="evidence" value="ECO:0007669"/>
    <property type="project" value="UniProtKB-UniRule"/>
</dbReference>
<keyword evidence="1 6" id="KW-0645">Protease</keyword>
<dbReference type="Pfam" id="PF01432">
    <property type="entry name" value="Peptidase_M3"/>
    <property type="match status" value="1"/>
</dbReference>
<dbReference type="SUPFAM" id="SSF55486">
    <property type="entry name" value="Metalloproteases ('zincins'), catalytic domain"/>
    <property type="match status" value="1"/>
</dbReference>
<keyword evidence="5 6" id="KW-0482">Metalloprotease</keyword>
<name>A0A7R7IDW6_9FIRM</name>
<keyword evidence="10" id="KW-1185">Reference proteome</keyword>
<dbReference type="CDD" id="cd09608">
    <property type="entry name" value="M3B_PepF"/>
    <property type="match status" value="1"/>
</dbReference>
<dbReference type="Proteomes" id="UP000595897">
    <property type="component" value="Chromosome"/>
</dbReference>
<evidence type="ECO:0000256" key="1">
    <source>
        <dbReference type="ARBA" id="ARBA00022670"/>
    </source>
</evidence>
<dbReference type="EC" id="3.4.24.-" evidence="6"/>
<keyword evidence="3 6" id="KW-0378">Hydrolase</keyword>
<feature type="domain" description="Peptidase M3A/M3B catalytic" evidence="7">
    <location>
        <begin position="207"/>
        <end position="586"/>
    </location>
</feature>
<dbReference type="Gene3D" id="1.20.140.70">
    <property type="entry name" value="Oligopeptidase f, N-terminal domain"/>
    <property type="match status" value="1"/>
</dbReference>
<evidence type="ECO:0000259" key="8">
    <source>
        <dbReference type="Pfam" id="PF08439"/>
    </source>
</evidence>
<dbReference type="InterPro" id="IPR042088">
    <property type="entry name" value="OligoPept_F_C"/>
</dbReference>
<evidence type="ECO:0000256" key="3">
    <source>
        <dbReference type="ARBA" id="ARBA00022801"/>
    </source>
</evidence>
<comment type="cofactor">
    <cofactor evidence="6">
        <name>Zn(2+)</name>
        <dbReference type="ChEBI" id="CHEBI:29105"/>
    </cofactor>
    <text evidence="6">Binds 1 zinc ion.</text>
</comment>
<feature type="domain" description="Oligopeptidase F N-terminal" evidence="8">
    <location>
        <begin position="117"/>
        <end position="184"/>
    </location>
</feature>
<sequence>MEITMKMSKHSDIKERYTWATSDLYENIEAWWEDYYNLQVMINHISIYKGRLSESSDILLDFFQSMDEVGKLIDRVYGYADRKVDEDTNNPSYQEIRDKALGLYFNLTRASAFSTPEIINIDNERMNTLLMSNNGIKKYKNAIIDIIRKKEHVLSAEMETLLASANEVAKSPFNTYLMLMNNDIIYPHIMDEHGNSIRVTSERIVSFLESKDMRVRREAFDAFYHTLNQFRSTLASTYNANVRKNIFFAKARSYETALEAALDDTNIPTKVYKNLIDSVHNNMHYMHRYVRLRKKLLNVEKLHMYDLYTPVVQNVDMHIPFEEAKNIVLEALKPLGDEYQEVLKQAFENRWIDVYENDGKRSGTSSSDIYGVHPYILLNYKDDLESLFKLAHEIGHAVHSYLSSKEQPYIYSKYETFVLEVGSMCNEAMLLRYLMLKSNNKLEKAYLINYFLEQFRIILYRQTMFAEYEMITYRLVEEGQNLSSELLKEVYCELNRGYFGEDIIIDEEIGMEWARIPHFYYNFYVYQFATGYGAAIAIFKRLLYEGEKAINDYIHFLKAGCSLTPIELLKQAGVDMTTSKPIDDALYMFGTLINEMEDLLKEDN</sequence>
<protein>
    <recommendedName>
        <fullName evidence="6">Oligopeptidase F</fullName>
        <ecNumber evidence="6">3.4.24.-</ecNumber>
    </recommendedName>
</protein>
<evidence type="ECO:0000256" key="5">
    <source>
        <dbReference type="ARBA" id="ARBA00023049"/>
    </source>
</evidence>
<proteinExistence type="inferred from homology"/>
<evidence type="ECO:0000256" key="2">
    <source>
        <dbReference type="ARBA" id="ARBA00022723"/>
    </source>
</evidence>
<evidence type="ECO:0000256" key="4">
    <source>
        <dbReference type="ARBA" id="ARBA00022833"/>
    </source>
</evidence>
<reference evidence="9 10" key="1">
    <citation type="submission" date="2020-11" db="EMBL/GenBank/DDBJ databases">
        <title>Draft genome sequencing of a Lachnospiraceae strain isolated from anoxic soil subjected to BSD treatment.</title>
        <authorList>
            <person name="Uek A."/>
            <person name="Tonouchi A."/>
        </authorList>
    </citation>
    <scope>NUCLEOTIDE SEQUENCE [LARGE SCALE GENOMIC DNA]</scope>
    <source>
        <strain evidence="9 10">TB5</strain>
    </source>
</reference>
<organism evidence="9 10">
    <name type="scientific">Anaeromicropila herbilytica</name>
    <dbReference type="NCBI Taxonomy" id="2785025"/>
    <lineage>
        <taxon>Bacteria</taxon>
        <taxon>Bacillati</taxon>
        <taxon>Bacillota</taxon>
        <taxon>Clostridia</taxon>
        <taxon>Lachnospirales</taxon>
        <taxon>Lachnospiraceae</taxon>
        <taxon>Anaeromicropila</taxon>
    </lineage>
</organism>
<dbReference type="AlphaFoldDB" id="A0A7R7IDW6"/>
<evidence type="ECO:0000259" key="7">
    <source>
        <dbReference type="Pfam" id="PF01432"/>
    </source>
</evidence>
<dbReference type="GO" id="GO:0046872">
    <property type="term" value="F:metal ion binding"/>
    <property type="evidence" value="ECO:0007669"/>
    <property type="project" value="UniProtKB-UniRule"/>
</dbReference>
<dbReference type="RefSeq" id="WP_271712509.1">
    <property type="nucleotide sequence ID" value="NZ_AP024169.1"/>
</dbReference>
<evidence type="ECO:0000313" key="9">
    <source>
        <dbReference type="EMBL" id="BCN31386.1"/>
    </source>
</evidence>
<dbReference type="GO" id="GO:0006508">
    <property type="term" value="P:proteolysis"/>
    <property type="evidence" value="ECO:0007669"/>
    <property type="project" value="UniProtKB-KW"/>
</dbReference>
<keyword evidence="4 6" id="KW-0862">Zinc</keyword>
<evidence type="ECO:0000256" key="6">
    <source>
        <dbReference type="RuleBase" id="RU368091"/>
    </source>
</evidence>
<dbReference type="Gene3D" id="1.10.287.830">
    <property type="entry name" value="putative peptidase helix hairpin domain like"/>
    <property type="match status" value="1"/>
</dbReference>
<gene>
    <name evidence="9" type="ORF">bsdtb5_26810</name>
</gene>
<dbReference type="InterPro" id="IPR004438">
    <property type="entry name" value="Peptidase_M3B"/>
</dbReference>
<accession>A0A7R7IDW6</accession>
<keyword evidence="2 6" id="KW-0479">Metal-binding</keyword>
<dbReference type="Gene3D" id="1.10.1370.20">
    <property type="entry name" value="Oligoendopeptidase f, C-terminal domain"/>
    <property type="match status" value="1"/>
</dbReference>
<dbReference type="KEGG" id="ahb:bsdtb5_26810"/>